<dbReference type="Gene3D" id="1.10.10.10">
    <property type="entry name" value="Winged helix-like DNA-binding domain superfamily/Winged helix DNA-binding domain"/>
    <property type="match status" value="1"/>
</dbReference>
<dbReference type="PANTHER" id="PTHR39515">
    <property type="entry name" value="CONSERVED PROTEIN"/>
    <property type="match status" value="1"/>
</dbReference>
<dbReference type="InterPro" id="IPR036390">
    <property type="entry name" value="WH_DNA-bd_sf"/>
</dbReference>
<keyword evidence="1" id="KW-0175">Coiled coil</keyword>
<gene>
    <name evidence="3" type="ORF">ACH47G_22115</name>
</gene>
<sequence length="157" mass="17185">MRQAQVNVADDIVVDLLVTAGRLTRLAGVISGDDLPRAMLRALAVLDEHGALRVSEFARIDRCSQPAATALIGKLVAEGFATRRKDPEDFRAVIVELTPAGRTRLAESRRAFATAIGEHLPGFDTGRLARLDSELHDLLEALKTATRQHDSISREHR</sequence>
<dbReference type="Proteomes" id="UP001611450">
    <property type="component" value="Unassembled WGS sequence"/>
</dbReference>
<dbReference type="RefSeq" id="WP_195044465.1">
    <property type="nucleotide sequence ID" value="NZ_JBEORE010000004.1"/>
</dbReference>
<reference evidence="3 4" key="1">
    <citation type="submission" date="2024-10" db="EMBL/GenBank/DDBJ databases">
        <title>The Natural Products Discovery Center: Release of the First 8490 Sequenced Strains for Exploring Actinobacteria Biosynthetic Diversity.</title>
        <authorList>
            <person name="Kalkreuter E."/>
            <person name="Kautsar S.A."/>
            <person name="Yang D."/>
            <person name="Bader C.D."/>
            <person name="Teijaro C.N."/>
            <person name="Fluegel L."/>
            <person name="Davis C.M."/>
            <person name="Simpson J.R."/>
            <person name="Lauterbach L."/>
            <person name="Steele A.D."/>
            <person name="Gui C."/>
            <person name="Meng S."/>
            <person name="Li G."/>
            <person name="Viehrig K."/>
            <person name="Ye F."/>
            <person name="Su P."/>
            <person name="Kiefer A.F."/>
            <person name="Nichols A."/>
            <person name="Cepeda A.J."/>
            <person name="Yan W."/>
            <person name="Fan B."/>
            <person name="Jiang Y."/>
            <person name="Adhikari A."/>
            <person name="Zheng C.-J."/>
            <person name="Schuster L."/>
            <person name="Cowan T.M."/>
            <person name="Smanski M.J."/>
            <person name="Chevrette M.G."/>
            <person name="De Carvalho L.P.S."/>
            <person name="Shen B."/>
        </authorList>
    </citation>
    <scope>NUCLEOTIDE SEQUENCE [LARGE SCALE GENOMIC DNA]</scope>
    <source>
        <strain evidence="3 4">NPDC019626</strain>
    </source>
</reference>
<dbReference type="SMART" id="SM00347">
    <property type="entry name" value="HTH_MARR"/>
    <property type="match status" value="1"/>
</dbReference>
<evidence type="ECO:0000259" key="2">
    <source>
        <dbReference type="PROSITE" id="PS50995"/>
    </source>
</evidence>
<dbReference type="InterPro" id="IPR036388">
    <property type="entry name" value="WH-like_DNA-bd_sf"/>
</dbReference>
<organism evidence="3 4">
    <name type="scientific">Nocardia beijingensis</name>
    <dbReference type="NCBI Taxonomy" id="95162"/>
    <lineage>
        <taxon>Bacteria</taxon>
        <taxon>Bacillati</taxon>
        <taxon>Actinomycetota</taxon>
        <taxon>Actinomycetes</taxon>
        <taxon>Mycobacteriales</taxon>
        <taxon>Nocardiaceae</taxon>
        <taxon>Nocardia</taxon>
    </lineage>
</organism>
<dbReference type="PROSITE" id="PS50995">
    <property type="entry name" value="HTH_MARR_2"/>
    <property type="match status" value="1"/>
</dbReference>
<dbReference type="InterPro" id="IPR052526">
    <property type="entry name" value="HTH-type_Bedaq_tolerance"/>
</dbReference>
<dbReference type="PANTHER" id="PTHR39515:SF2">
    <property type="entry name" value="HTH-TYPE TRANSCRIPTIONAL REGULATOR RV0880"/>
    <property type="match status" value="1"/>
</dbReference>
<dbReference type="SUPFAM" id="SSF46785">
    <property type="entry name" value="Winged helix' DNA-binding domain"/>
    <property type="match status" value="1"/>
</dbReference>
<dbReference type="Pfam" id="PF01047">
    <property type="entry name" value="MarR"/>
    <property type="match status" value="1"/>
</dbReference>
<comment type="caution">
    <text evidence="3">The sequence shown here is derived from an EMBL/GenBank/DDBJ whole genome shotgun (WGS) entry which is preliminary data.</text>
</comment>
<evidence type="ECO:0000256" key="1">
    <source>
        <dbReference type="SAM" id="Coils"/>
    </source>
</evidence>
<keyword evidence="4" id="KW-1185">Reference proteome</keyword>
<feature type="coiled-coil region" evidence="1">
    <location>
        <begin position="128"/>
        <end position="155"/>
    </location>
</feature>
<proteinExistence type="predicted"/>
<name>A0ABW7WJL9_9NOCA</name>
<accession>A0ABW7WJL9</accession>
<feature type="domain" description="HTH marR-type" evidence="2">
    <location>
        <begin position="1"/>
        <end position="140"/>
    </location>
</feature>
<dbReference type="EMBL" id="JBIRXV010000004">
    <property type="protein sequence ID" value="MFI2323189.1"/>
    <property type="molecule type" value="Genomic_DNA"/>
</dbReference>
<protein>
    <submittedName>
        <fullName evidence="3">MarR family winged helix-turn-helix transcriptional regulator</fullName>
    </submittedName>
</protein>
<evidence type="ECO:0000313" key="3">
    <source>
        <dbReference type="EMBL" id="MFI2323189.1"/>
    </source>
</evidence>
<dbReference type="InterPro" id="IPR000835">
    <property type="entry name" value="HTH_MarR-typ"/>
</dbReference>
<evidence type="ECO:0000313" key="4">
    <source>
        <dbReference type="Proteomes" id="UP001611450"/>
    </source>
</evidence>